<feature type="compositionally biased region" description="Basic residues" evidence="2">
    <location>
        <begin position="429"/>
        <end position="438"/>
    </location>
</feature>
<proteinExistence type="predicted"/>
<evidence type="ECO:0000256" key="2">
    <source>
        <dbReference type="SAM" id="MobiDB-lite"/>
    </source>
</evidence>
<keyword evidence="4" id="KW-1185">Reference proteome</keyword>
<feature type="coiled-coil region" evidence="1">
    <location>
        <begin position="158"/>
        <end position="185"/>
    </location>
</feature>
<feature type="region of interest" description="Disordered" evidence="2">
    <location>
        <begin position="107"/>
        <end position="147"/>
    </location>
</feature>
<dbReference type="EMBL" id="MU857689">
    <property type="protein sequence ID" value="KAK4245855.1"/>
    <property type="molecule type" value="Genomic_DNA"/>
</dbReference>
<sequence length="484" mass="53092">MRAPSGGHNGQEQQCCISSDAEGRTWISFPDLSHPVSVRPVPESFYHLDNVGSEDNGTATAQVGRAEILIPPSQKVENNKWFKWVCQPTSPVSSRVTVEGSRVSLGHHVSRRVSESRPPGQLQFPSSNLRTGFTSGSSNQISPKGFRDTSKLLNSGDSSEILNQYENLIARLRQFEQNCAATREVEVFNLDKPNDNLGAQLPLVEQTYADSDASDPEEAWKAFVFGDDYNDKVSKAPSQEAKQEAVRGLQPFPSQLSPDKNQKSDENSNVATVGTFYTNLENEAYENTEPHPVTEVSSNLVATYAPSPRGARSKVLVRTSNDFGRTSSIGAVAGISTVLGNDSVVDFWEKNGPLPILWPDARTSGSHAVAPSVTTSMAVAPAVSNTEPSETSTMTDHFRFSQPKLFVGSRSKQAQPKHVTEPNPGITLTKRRRGRPRRRTNDGRADIRALPNYTGDPIEDFEDKGRVHENEKALRSLFPMLELA</sequence>
<gene>
    <name evidence="3" type="ORF">C7999DRAFT_15990</name>
</gene>
<dbReference type="AlphaFoldDB" id="A0AAN7HLH9"/>
<reference evidence="3" key="1">
    <citation type="journal article" date="2023" name="Mol. Phylogenet. Evol.">
        <title>Genome-scale phylogeny and comparative genomics of the fungal order Sordariales.</title>
        <authorList>
            <person name="Hensen N."/>
            <person name="Bonometti L."/>
            <person name="Westerberg I."/>
            <person name="Brannstrom I.O."/>
            <person name="Guillou S."/>
            <person name="Cros-Aarteil S."/>
            <person name="Calhoun S."/>
            <person name="Haridas S."/>
            <person name="Kuo A."/>
            <person name="Mondo S."/>
            <person name="Pangilinan J."/>
            <person name="Riley R."/>
            <person name="LaButti K."/>
            <person name="Andreopoulos B."/>
            <person name="Lipzen A."/>
            <person name="Chen C."/>
            <person name="Yan M."/>
            <person name="Daum C."/>
            <person name="Ng V."/>
            <person name="Clum A."/>
            <person name="Steindorff A."/>
            <person name="Ohm R.A."/>
            <person name="Martin F."/>
            <person name="Silar P."/>
            <person name="Natvig D.O."/>
            <person name="Lalanne C."/>
            <person name="Gautier V."/>
            <person name="Ament-Velasquez S.L."/>
            <person name="Kruys A."/>
            <person name="Hutchinson M.I."/>
            <person name="Powell A.J."/>
            <person name="Barry K."/>
            <person name="Miller A.N."/>
            <person name="Grigoriev I.V."/>
            <person name="Debuchy R."/>
            <person name="Gladieux P."/>
            <person name="Hiltunen Thoren M."/>
            <person name="Johannesson H."/>
        </authorList>
    </citation>
    <scope>NUCLEOTIDE SEQUENCE</scope>
    <source>
        <strain evidence="3">CBS 359.72</strain>
    </source>
</reference>
<feature type="compositionally biased region" description="Polar residues" evidence="2">
    <location>
        <begin position="123"/>
        <end position="142"/>
    </location>
</feature>
<reference evidence="3" key="2">
    <citation type="submission" date="2023-05" db="EMBL/GenBank/DDBJ databases">
        <authorList>
            <consortium name="Lawrence Berkeley National Laboratory"/>
            <person name="Steindorff A."/>
            <person name="Hensen N."/>
            <person name="Bonometti L."/>
            <person name="Westerberg I."/>
            <person name="Brannstrom I.O."/>
            <person name="Guillou S."/>
            <person name="Cros-Aarteil S."/>
            <person name="Calhoun S."/>
            <person name="Haridas S."/>
            <person name="Kuo A."/>
            <person name="Mondo S."/>
            <person name="Pangilinan J."/>
            <person name="Riley R."/>
            <person name="Labutti K."/>
            <person name="Andreopoulos B."/>
            <person name="Lipzen A."/>
            <person name="Chen C."/>
            <person name="Yanf M."/>
            <person name="Daum C."/>
            <person name="Ng V."/>
            <person name="Clum A."/>
            <person name="Ohm R."/>
            <person name="Martin F."/>
            <person name="Silar P."/>
            <person name="Natvig D."/>
            <person name="Lalanne C."/>
            <person name="Gautier V."/>
            <person name="Ament-Velasquez S.L."/>
            <person name="Kruys A."/>
            <person name="Hutchinson M.I."/>
            <person name="Powell A.J."/>
            <person name="Barry K."/>
            <person name="Miller A.N."/>
            <person name="Grigoriev I.V."/>
            <person name="Debuchy R."/>
            <person name="Gladieux P."/>
            <person name="Thoren M.H."/>
            <person name="Johannesson H."/>
        </authorList>
    </citation>
    <scope>NUCLEOTIDE SEQUENCE</scope>
    <source>
        <strain evidence="3">CBS 359.72</strain>
    </source>
</reference>
<feature type="region of interest" description="Disordered" evidence="2">
    <location>
        <begin position="407"/>
        <end position="464"/>
    </location>
</feature>
<organism evidence="3 4">
    <name type="scientific">Corynascus novoguineensis</name>
    <dbReference type="NCBI Taxonomy" id="1126955"/>
    <lineage>
        <taxon>Eukaryota</taxon>
        <taxon>Fungi</taxon>
        <taxon>Dikarya</taxon>
        <taxon>Ascomycota</taxon>
        <taxon>Pezizomycotina</taxon>
        <taxon>Sordariomycetes</taxon>
        <taxon>Sordariomycetidae</taxon>
        <taxon>Sordariales</taxon>
        <taxon>Chaetomiaceae</taxon>
        <taxon>Corynascus</taxon>
    </lineage>
</organism>
<dbReference type="Proteomes" id="UP001303647">
    <property type="component" value="Unassembled WGS sequence"/>
</dbReference>
<evidence type="ECO:0000256" key="1">
    <source>
        <dbReference type="SAM" id="Coils"/>
    </source>
</evidence>
<feature type="region of interest" description="Disordered" evidence="2">
    <location>
        <begin position="234"/>
        <end position="268"/>
    </location>
</feature>
<evidence type="ECO:0000313" key="4">
    <source>
        <dbReference type="Proteomes" id="UP001303647"/>
    </source>
</evidence>
<keyword evidence="1" id="KW-0175">Coiled coil</keyword>
<accession>A0AAN7HLH9</accession>
<protein>
    <submittedName>
        <fullName evidence="3">Uncharacterized protein</fullName>
    </submittedName>
</protein>
<evidence type="ECO:0000313" key="3">
    <source>
        <dbReference type="EMBL" id="KAK4245855.1"/>
    </source>
</evidence>
<name>A0AAN7HLH9_9PEZI</name>
<comment type="caution">
    <text evidence="3">The sequence shown here is derived from an EMBL/GenBank/DDBJ whole genome shotgun (WGS) entry which is preliminary data.</text>
</comment>